<evidence type="ECO:0000256" key="1">
    <source>
        <dbReference type="SAM" id="MobiDB-lite"/>
    </source>
</evidence>
<feature type="transmembrane region" description="Helical" evidence="2">
    <location>
        <begin position="72"/>
        <end position="92"/>
    </location>
</feature>
<protein>
    <submittedName>
        <fullName evidence="3">Low affinity iron permease family protein</fullName>
    </submittedName>
</protein>
<dbReference type="Pfam" id="PF04120">
    <property type="entry name" value="Iron_permease"/>
    <property type="match status" value="1"/>
</dbReference>
<keyword evidence="2" id="KW-0812">Transmembrane</keyword>
<dbReference type="Proteomes" id="UP001324595">
    <property type="component" value="Unassembled WGS sequence"/>
</dbReference>
<dbReference type="RefSeq" id="WP_015039719.1">
    <property type="nucleotide sequence ID" value="NZ_AP019378.2"/>
</dbReference>
<keyword evidence="2" id="KW-1133">Transmembrane helix</keyword>
<reference evidence="3 4" key="1">
    <citation type="submission" date="2023-12" db="EMBL/GenBank/DDBJ databases">
        <title>Draft Genome Sequences of Bordetella parapertussis clinical Isolates from Colombia, 2023.</title>
        <authorList>
            <person name="Montilla E.A."/>
            <person name="Rojas F."/>
            <person name="Vargas M.N."/>
            <person name="Bonilla V."/>
            <person name="Duarte C."/>
        </authorList>
    </citation>
    <scope>NUCLEOTIDE SEQUENCE [LARGE SCALE GENOMIC DNA]</scope>
    <source>
        <strain evidence="3 4">320001806</strain>
    </source>
</reference>
<gene>
    <name evidence="3" type="ORF">U5T69_06960</name>
</gene>
<name>A0ABU5X5H6_BORPP</name>
<evidence type="ECO:0000313" key="3">
    <source>
        <dbReference type="EMBL" id="MEB2662948.1"/>
    </source>
</evidence>
<evidence type="ECO:0000256" key="2">
    <source>
        <dbReference type="SAM" id="Phobius"/>
    </source>
</evidence>
<dbReference type="InterPro" id="IPR007251">
    <property type="entry name" value="Iron_permease_Fet4"/>
</dbReference>
<evidence type="ECO:0000313" key="4">
    <source>
        <dbReference type="Proteomes" id="UP001324595"/>
    </source>
</evidence>
<organism evidence="3 4">
    <name type="scientific">Bordetella parapertussis</name>
    <dbReference type="NCBI Taxonomy" id="519"/>
    <lineage>
        <taxon>Bacteria</taxon>
        <taxon>Pseudomonadati</taxon>
        <taxon>Pseudomonadota</taxon>
        <taxon>Betaproteobacteria</taxon>
        <taxon>Burkholderiales</taxon>
        <taxon>Alcaligenaceae</taxon>
        <taxon>Bordetella</taxon>
    </lineage>
</organism>
<comment type="caution">
    <text evidence="3">The sequence shown here is derived from an EMBL/GenBank/DDBJ whole genome shotgun (WGS) entry which is preliminary data.</text>
</comment>
<keyword evidence="4" id="KW-1185">Reference proteome</keyword>
<dbReference type="EMBL" id="JAXUBE010000015">
    <property type="protein sequence ID" value="MEB2662948.1"/>
    <property type="molecule type" value="Genomic_DNA"/>
</dbReference>
<accession>A0ABU5X5H6</accession>
<feature type="region of interest" description="Disordered" evidence="1">
    <location>
        <begin position="147"/>
        <end position="178"/>
    </location>
</feature>
<feature type="transmembrane region" description="Helical" evidence="2">
    <location>
        <begin position="40"/>
        <end position="60"/>
    </location>
</feature>
<dbReference type="GeneID" id="93203006"/>
<feature type="compositionally biased region" description="Low complexity" evidence="1">
    <location>
        <begin position="165"/>
        <end position="178"/>
    </location>
</feature>
<sequence>MCEKTAGDESGRRISRRAGNGEAGRLRSLSRLFDHFATAVTRWTGSPIAFSGACAAILAWASTGPLFGYSEVWQLVVNTGTTIVTFLMVFLIQQAQNKDSRALHVKLDELLVAVKGADVALAEAENLDDDRLLELADAYAARARRLVEHSTQRQRRDRGAEPEVGAARTRLARRPPGARARRHARLCWWQKQYARQRQGGDT</sequence>
<proteinExistence type="predicted"/>
<keyword evidence="2" id="KW-0472">Membrane</keyword>